<gene>
    <name evidence="3" type="ORF">Rhe02_27090</name>
</gene>
<comment type="caution">
    <text evidence="3">The sequence shown here is derived from an EMBL/GenBank/DDBJ whole genome shotgun (WGS) entry which is preliminary data.</text>
</comment>
<evidence type="ECO:0000313" key="3">
    <source>
        <dbReference type="EMBL" id="GIH04642.1"/>
    </source>
</evidence>
<evidence type="ECO:0000313" key="4">
    <source>
        <dbReference type="Proteomes" id="UP000612899"/>
    </source>
</evidence>
<proteinExistence type="predicted"/>
<keyword evidence="4" id="KW-1185">Reference proteome</keyword>
<dbReference type="PANTHER" id="PTHR37042:SF4">
    <property type="entry name" value="OUTER MEMBRANE PROTEIN RV1973"/>
    <property type="match status" value="1"/>
</dbReference>
<protein>
    <recommendedName>
        <fullName evidence="5">Mce-associated membrane protein</fullName>
    </recommendedName>
</protein>
<organism evidence="3 4">
    <name type="scientific">Rhizocola hellebori</name>
    <dbReference type="NCBI Taxonomy" id="1392758"/>
    <lineage>
        <taxon>Bacteria</taxon>
        <taxon>Bacillati</taxon>
        <taxon>Actinomycetota</taxon>
        <taxon>Actinomycetes</taxon>
        <taxon>Micromonosporales</taxon>
        <taxon>Micromonosporaceae</taxon>
        <taxon>Rhizocola</taxon>
    </lineage>
</organism>
<dbReference type="PANTHER" id="PTHR37042">
    <property type="entry name" value="OUTER MEMBRANE PROTEIN RV1973"/>
    <property type="match status" value="1"/>
</dbReference>
<keyword evidence="2" id="KW-0472">Membrane</keyword>
<evidence type="ECO:0000256" key="2">
    <source>
        <dbReference type="ARBA" id="ARBA00023136"/>
    </source>
</evidence>
<dbReference type="Proteomes" id="UP000612899">
    <property type="component" value="Unassembled WGS sequence"/>
</dbReference>
<evidence type="ECO:0000256" key="1">
    <source>
        <dbReference type="ARBA" id="ARBA00004370"/>
    </source>
</evidence>
<dbReference type="RefSeq" id="WP_203908524.1">
    <property type="nucleotide sequence ID" value="NZ_BONY01000014.1"/>
</dbReference>
<sequence>MKVRIVAALLVVISIASGYAGYTWFQARQRSAAAAAALAAARQFAVDFVSINAATVDQDLSRVALGATGEFGDEYQRGMPTVRAAVLENKVQSGGNVLRAALVNADADSAVALVAVDATVKNVKSPEGRVAHYRIQLDLVLEEGSDRWRVSKLLFVG</sequence>
<accession>A0A8J3Q7E7</accession>
<dbReference type="EMBL" id="BONY01000014">
    <property type="protein sequence ID" value="GIH04642.1"/>
    <property type="molecule type" value="Genomic_DNA"/>
</dbReference>
<reference evidence="3" key="1">
    <citation type="submission" date="2021-01" db="EMBL/GenBank/DDBJ databases">
        <title>Whole genome shotgun sequence of Rhizocola hellebori NBRC 109834.</title>
        <authorList>
            <person name="Komaki H."/>
            <person name="Tamura T."/>
        </authorList>
    </citation>
    <scope>NUCLEOTIDE SEQUENCE</scope>
    <source>
        <strain evidence="3">NBRC 109834</strain>
    </source>
</reference>
<dbReference type="GO" id="GO:0016020">
    <property type="term" value="C:membrane"/>
    <property type="evidence" value="ECO:0007669"/>
    <property type="project" value="UniProtKB-SubCell"/>
</dbReference>
<name>A0A8J3Q7E7_9ACTN</name>
<dbReference type="AlphaFoldDB" id="A0A8J3Q7E7"/>
<comment type="subcellular location">
    <subcellularLocation>
        <location evidence="1">Membrane</location>
    </subcellularLocation>
</comment>
<evidence type="ECO:0008006" key="5">
    <source>
        <dbReference type="Google" id="ProtNLM"/>
    </source>
</evidence>